<feature type="transmembrane region" description="Helical" evidence="10">
    <location>
        <begin position="973"/>
        <end position="994"/>
    </location>
</feature>
<feature type="transmembrane region" description="Helical" evidence="10">
    <location>
        <begin position="758"/>
        <end position="780"/>
    </location>
</feature>
<accession>A0A397AHZ4</accession>
<evidence type="ECO:0000256" key="6">
    <source>
        <dbReference type="ARBA" id="ARBA00022741"/>
    </source>
</evidence>
<dbReference type="VEuPathDB" id="FungiDB:H257_06159"/>
<evidence type="ECO:0000256" key="9">
    <source>
        <dbReference type="ARBA" id="ARBA00023136"/>
    </source>
</evidence>
<sequence>MAPSETLQNRLKVEHHKYATFGLRVLQRHPAVSASLFSKLFLSWCMPLVRRTHQLQMEDIWSLQDINTCEFNTDRFAAEFDKNHSVVWSALRVYGNSFAVTGIWTASTRLLELVGPMVLGQVVASTGDMTHLYQWLFILLVAKLSKAFLASHTILLEETMGIRFVGALKGLLFRKLLSKGTNCRPDGVVELANAYSSDMDALLLGCKAFHNLWIMPIQIAIASAMLYREIGAASFAGMGVIALVMGFSAIVSRRQSSAYRDVATARDDRMQVVKETFGSILIVKLHAWEDRCREKILQRRTTGIETFHLEQLVMTCGRVELEHIWTFMVIAASSIFSFWAGPLFVSTASFATYTVVLELPLTASKVFTSMALFRLLQIPLSDLPMHVTSVLQAQVSLQRILSFLQQPDKPMRPQPPKHHDGPTMVVIENGTFAWDQGEGVAPTLKNVSLTVSRGDLVVVHGKVGSGKSSLCMAILGEMHQTEGTTGVYGSTAYCSQEPWIQQMSVRDNILFGSPFDSRKYTRVVEACGLLPDFGLMAFGDLTEVGSKGRNLSGGQKARISLARACYSDADIVILDAPLAAIDAVVQKQIMTKCVETLLKARTVILVTHNGDIISSPNVNRLVELDDGGMDFVQVKPSDQLPQVVTEPVGSSTTHYETDDKTRTRTFSASFVSPRLLATHNMWREHFELALSEDTNDEVRAEGHVDTSVYGAFISACGGTSTVVLICVIQSFWQGFQIASDVWLGQWTASSDAAERTTWYMGVYAACCFGSVVMVLCRSIAIATSGLKASRHLFDSMTTSLLGTTMSFYDANPIGRVINRYAQDTASIDTRLPYSFGGLTAMFFAVVGSLLTSLAVVQWFGLLFLPILYLYVRLSQMYLRPSRELSRLKNITNSPVLTYLDEIEHGFSLLRAFGTTYLQQAIDRHAHHVNVNHQMWYAKVAVDMWFETCISLQGTAIVMIVATGLVVFRSALSAGLVGLAFNYVLMADACIVDLVKTYSSLEVRMIAPERVLQYCGLENEDPSAHSTASLTLTKGAISFNRVQFRYKPTSELVLRDLSCDIAGGEKIGIVGRTGAGKSSLTMMLFRMYPIVSGSILLDGRDIATVAKQDLRRHLSIIPQSPVLFKGTLRQYLDPFGSFDDAALWSVVSKAGLYPLVSDMPDKLSTEVADKGANLSVGERQMLCLARALLVQAKIVVLDEATAAMDHDTDVRLQQVIATEFANATVLTIAHRLHTIMHSDRIMVMDAGRVVEMDTPATLIANQGVFYRLAKDGGVLEP</sequence>
<dbReference type="CDD" id="cd03244">
    <property type="entry name" value="ABCC_MRP_domain2"/>
    <property type="match status" value="1"/>
</dbReference>
<evidence type="ECO:0008006" key="15">
    <source>
        <dbReference type="Google" id="ProtNLM"/>
    </source>
</evidence>
<dbReference type="Pfam" id="PF00664">
    <property type="entry name" value="ABC_membrane"/>
    <property type="match status" value="2"/>
</dbReference>
<gene>
    <name evidence="13" type="ORF">DYB36_002150</name>
</gene>
<dbReference type="GO" id="GO:0016887">
    <property type="term" value="F:ATP hydrolysis activity"/>
    <property type="evidence" value="ECO:0007669"/>
    <property type="project" value="InterPro"/>
</dbReference>
<evidence type="ECO:0000313" key="13">
    <source>
        <dbReference type="EMBL" id="RHY05845.1"/>
    </source>
</evidence>
<comment type="subcellular location">
    <subcellularLocation>
        <location evidence="1">Vacuole membrane</location>
        <topology evidence="1">Multi-pass membrane protein</topology>
    </subcellularLocation>
</comment>
<evidence type="ECO:0000259" key="11">
    <source>
        <dbReference type="PROSITE" id="PS50893"/>
    </source>
</evidence>
<dbReference type="CDD" id="cd03250">
    <property type="entry name" value="ABCC_MRP_domain1"/>
    <property type="match status" value="1"/>
</dbReference>
<dbReference type="InterPro" id="IPR027417">
    <property type="entry name" value="P-loop_NTPase"/>
</dbReference>
<dbReference type="InterPro" id="IPR011527">
    <property type="entry name" value="ABC1_TM_dom"/>
</dbReference>
<dbReference type="Proteomes" id="UP000265427">
    <property type="component" value="Unassembled WGS sequence"/>
</dbReference>
<dbReference type="FunFam" id="3.40.50.300:FF:000997">
    <property type="entry name" value="Multidrug resistance-associated protein 1"/>
    <property type="match status" value="1"/>
</dbReference>
<comment type="caution">
    <text evidence="13">The sequence shown here is derived from an EMBL/GenBank/DDBJ whole genome shotgun (WGS) entry which is preliminary data.</text>
</comment>
<feature type="domain" description="ABC transporter" evidence="11">
    <location>
        <begin position="1036"/>
        <end position="1270"/>
    </location>
</feature>
<feature type="domain" description="ABC transporter" evidence="11">
    <location>
        <begin position="425"/>
        <end position="651"/>
    </location>
</feature>
<dbReference type="AlphaFoldDB" id="A0A397AHZ4"/>
<dbReference type="Pfam" id="PF00005">
    <property type="entry name" value="ABC_tran"/>
    <property type="match status" value="2"/>
</dbReference>
<evidence type="ECO:0000256" key="4">
    <source>
        <dbReference type="ARBA" id="ARBA00022692"/>
    </source>
</evidence>
<evidence type="ECO:0000256" key="1">
    <source>
        <dbReference type="ARBA" id="ARBA00004128"/>
    </source>
</evidence>
<dbReference type="InterPro" id="IPR036640">
    <property type="entry name" value="ABC1_TM_sf"/>
</dbReference>
<evidence type="ECO:0000256" key="7">
    <source>
        <dbReference type="ARBA" id="ARBA00022840"/>
    </source>
</evidence>
<dbReference type="PROSITE" id="PS00211">
    <property type="entry name" value="ABC_TRANSPORTER_1"/>
    <property type="match status" value="1"/>
</dbReference>
<evidence type="ECO:0000256" key="2">
    <source>
        <dbReference type="ARBA" id="ARBA00009726"/>
    </source>
</evidence>
<dbReference type="InterPro" id="IPR044746">
    <property type="entry name" value="ABCC_6TM_D1"/>
</dbReference>
<name>A0A397AHZ4_APHAT</name>
<evidence type="ECO:0000256" key="10">
    <source>
        <dbReference type="SAM" id="Phobius"/>
    </source>
</evidence>
<dbReference type="PANTHER" id="PTHR24223:SF443">
    <property type="entry name" value="MULTIDRUG-RESISTANCE LIKE PROTEIN 1, ISOFORM I"/>
    <property type="match status" value="1"/>
</dbReference>
<comment type="similarity">
    <text evidence="2">Belongs to the ABC transporter superfamily. ABCC family. Conjugate transporter (TC 3.A.1.208) subfamily.</text>
</comment>
<evidence type="ECO:0000313" key="14">
    <source>
        <dbReference type="Proteomes" id="UP000265427"/>
    </source>
</evidence>
<dbReference type="InterPro" id="IPR017871">
    <property type="entry name" value="ABC_transporter-like_CS"/>
</dbReference>
<keyword evidence="4 10" id="KW-0812">Transmembrane</keyword>
<evidence type="ECO:0000256" key="3">
    <source>
        <dbReference type="ARBA" id="ARBA00022448"/>
    </source>
</evidence>
<feature type="transmembrane region" description="Helical" evidence="10">
    <location>
        <begin position="856"/>
        <end position="873"/>
    </location>
</feature>
<feature type="transmembrane region" description="Helical" evidence="10">
    <location>
        <begin position="831"/>
        <end position="850"/>
    </location>
</feature>
<dbReference type="InterPro" id="IPR044726">
    <property type="entry name" value="ABCC_6TM_D2"/>
</dbReference>
<dbReference type="InterPro" id="IPR003439">
    <property type="entry name" value="ABC_transporter-like_ATP-bd"/>
</dbReference>
<evidence type="ECO:0000256" key="8">
    <source>
        <dbReference type="ARBA" id="ARBA00022989"/>
    </source>
</evidence>
<dbReference type="CDD" id="cd18579">
    <property type="entry name" value="ABC_6TM_ABCC_D1"/>
    <property type="match status" value="1"/>
</dbReference>
<feature type="domain" description="ABC transmembrane type-1" evidence="12">
    <location>
        <begin position="110"/>
        <end position="392"/>
    </location>
</feature>
<feature type="transmembrane region" description="Helical" evidence="10">
    <location>
        <begin position="233"/>
        <end position="251"/>
    </location>
</feature>
<dbReference type="GO" id="GO:0005524">
    <property type="term" value="F:ATP binding"/>
    <property type="evidence" value="ECO:0007669"/>
    <property type="project" value="UniProtKB-KW"/>
</dbReference>
<dbReference type="GO" id="GO:0140359">
    <property type="term" value="F:ABC-type transporter activity"/>
    <property type="evidence" value="ECO:0007669"/>
    <property type="project" value="InterPro"/>
</dbReference>
<dbReference type="SUPFAM" id="SSF90123">
    <property type="entry name" value="ABC transporter transmembrane region"/>
    <property type="match status" value="2"/>
</dbReference>
<dbReference type="GO" id="GO:0005774">
    <property type="term" value="C:vacuolar membrane"/>
    <property type="evidence" value="ECO:0007669"/>
    <property type="project" value="UniProtKB-SubCell"/>
</dbReference>
<dbReference type="FunFam" id="1.20.1560.10:FF:000013">
    <property type="entry name" value="ABC transporter C family member 2"/>
    <property type="match status" value="1"/>
</dbReference>
<dbReference type="FunFam" id="3.40.50.300:FF:000610">
    <property type="entry name" value="Multidrug resistance-associated ABC transporter"/>
    <property type="match status" value="1"/>
</dbReference>
<dbReference type="SUPFAM" id="SSF52540">
    <property type="entry name" value="P-loop containing nucleoside triphosphate hydrolases"/>
    <property type="match status" value="2"/>
</dbReference>
<dbReference type="PANTHER" id="PTHR24223">
    <property type="entry name" value="ATP-BINDING CASSETTE SUB-FAMILY C"/>
    <property type="match status" value="1"/>
</dbReference>
<organism evidence="13 14">
    <name type="scientific">Aphanomyces astaci</name>
    <name type="common">Crayfish plague agent</name>
    <dbReference type="NCBI Taxonomy" id="112090"/>
    <lineage>
        <taxon>Eukaryota</taxon>
        <taxon>Sar</taxon>
        <taxon>Stramenopiles</taxon>
        <taxon>Oomycota</taxon>
        <taxon>Saprolegniomycetes</taxon>
        <taxon>Saprolegniales</taxon>
        <taxon>Verrucalvaceae</taxon>
        <taxon>Aphanomyces</taxon>
    </lineage>
</organism>
<keyword evidence="9 10" id="KW-0472">Membrane</keyword>
<reference evidence="13 14" key="1">
    <citation type="submission" date="2018-08" db="EMBL/GenBank/DDBJ databases">
        <title>Aphanomyces genome sequencing and annotation.</title>
        <authorList>
            <person name="Minardi D."/>
            <person name="Oidtmann B."/>
            <person name="Van Der Giezen M."/>
            <person name="Studholme D.J."/>
        </authorList>
    </citation>
    <scope>NUCLEOTIDE SEQUENCE [LARGE SCALE GENOMIC DNA]</scope>
    <source>
        <strain evidence="13 14">Kv</strain>
    </source>
</reference>
<dbReference type="PROSITE" id="PS50893">
    <property type="entry name" value="ABC_TRANSPORTER_2"/>
    <property type="match status" value="2"/>
</dbReference>
<protein>
    <recommendedName>
        <fullName evidence="15">Multidrug resistance-associated protein 1</fullName>
    </recommendedName>
</protein>
<dbReference type="PROSITE" id="PS50929">
    <property type="entry name" value="ABC_TM1F"/>
    <property type="match status" value="2"/>
</dbReference>
<dbReference type="InterPro" id="IPR050173">
    <property type="entry name" value="ABC_transporter_C-like"/>
</dbReference>
<feature type="transmembrane region" description="Helical" evidence="10">
    <location>
        <begin position="708"/>
        <end position="732"/>
    </location>
</feature>
<evidence type="ECO:0000256" key="5">
    <source>
        <dbReference type="ARBA" id="ARBA00022737"/>
    </source>
</evidence>
<dbReference type="Gene3D" id="3.40.50.300">
    <property type="entry name" value="P-loop containing nucleotide triphosphate hydrolases"/>
    <property type="match status" value="2"/>
</dbReference>
<evidence type="ECO:0000259" key="12">
    <source>
        <dbReference type="PROSITE" id="PS50929"/>
    </source>
</evidence>
<keyword evidence="5" id="KW-0677">Repeat</keyword>
<keyword evidence="3" id="KW-0813">Transport</keyword>
<dbReference type="EMBL" id="QUSZ01006412">
    <property type="protein sequence ID" value="RHY05845.1"/>
    <property type="molecule type" value="Genomic_DNA"/>
</dbReference>
<keyword evidence="8 10" id="KW-1133">Transmembrane helix</keyword>
<keyword evidence="6" id="KW-0547">Nucleotide-binding</keyword>
<proteinExistence type="inferred from homology"/>
<dbReference type="CDD" id="cd18580">
    <property type="entry name" value="ABC_6TM_ABCC_D2"/>
    <property type="match status" value="1"/>
</dbReference>
<dbReference type="SMART" id="SM00382">
    <property type="entry name" value="AAA"/>
    <property type="match status" value="2"/>
</dbReference>
<keyword evidence="7" id="KW-0067">ATP-binding</keyword>
<dbReference type="InterPro" id="IPR003593">
    <property type="entry name" value="AAA+_ATPase"/>
</dbReference>
<feature type="domain" description="ABC transmembrane type-1" evidence="12">
    <location>
        <begin position="723"/>
        <end position="1001"/>
    </location>
</feature>
<dbReference type="Gene3D" id="1.20.1560.10">
    <property type="entry name" value="ABC transporter type 1, transmembrane domain"/>
    <property type="match status" value="2"/>
</dbReference>